<organism evidence="2 3">
    <name type="scientific">Triplophysa rosa</name>
    <name type="common">Cave loach</name>
    <dbReference type="NCBI Taxonomy" id="992332"/>
    <lineage>
        <taxon>Eukaryota</taxon>
        <taxon>Metazoa</taxon>
        <taxon>Chordata</taxon>
        <taxon>Craniata</taxon>
        <taxon>Vertebrata</taxon>
        <taxon>Euteleostomi</taxon>
        <taxon>Actinopterygii</taxon>
        <taxon>Neopterygii</taxon>
        <taxon>Teleostei</taxon>
        <taxon>Ostariophysi</taxon>
        <taxon>Cypriniformes</taxon>
        <taxon>Nemacheilidae</taxon>
        <taxon>Triplophysa</taxon>
    </lineage>
</organism>
<feature type="coiled-coil region" evidence="1">
    <location>
        <begin position="11"/>
        <end position="66"/>
    </location>
</feature>
<protein>
    <submittedName>
        <fullName evidence="2">Uncharacterized protein</fullName>
    </submittedName>
</protein>
<keyword evidence="1" id="KW-0175">Coiled coil</keyword>
<accession>A0A9W8CAA3</accession>
<evidence type="ECO:0000313" key="2">
    <source>
        <dbReference type="EMBL" id="KAI7813311.1"/>
    </source>
</evidence>
<proteinExistence type="predicted"/>
<dbReference type="Proteomes" id="UP001059041">
    <property type="component" value="Linkage Group LG2"/>
</dbReference>
<keyword evidence="3" id="KW-1185">Reference proteome</keyword>
<dbReference type="PANTHER" id="PTHR34488:SF1">
    <property type="entry name" value="SI:CH211-245H14.1-RELATED"/>
    <property type="match status" value="1"/>
</dbReference>
<comment type="caution">
    <text evidence="2">The sequence shown here is derived from an EMBL/GenBank/DDBJ whole genome shotgun (WGS) entry which is preliminary data.</text>
</comment>
<gene>
    <name evidence="2" type="ORF">IRJ41_016264</name>
</gene>
<dbReference type="AlphaFoldDB" id="A0A9W8CAA3"/>
<name>A0A9W8CAA3_TRIRA</name>
<dbReference type="PANTHER" id="PTHR34488">
    <property type="entry name" value="SI:CH211-245H14.1-RELATED"/>
    <property type="match status" value="1"/>
</dbReference>
<evidence type="ECO:0000313" key="3">
    <source>
        <dbReference type="Proteomes" id="UP001059041"/>
    </source>
</evidence>
<dbReference type="EMBL" id="JAFHDT010000002">
    <property type="protein sequence ID" value="KAI7813311.1"/>
    <property type="molecule type" value="Genomic_DNA"/>
</dbReference>
<reference evidence="2" key="1">
    <citation type="submission" date="2021-02" db="EMBL/GenBank/DDBJ databases">
        <title>Comparative genomics reveals that relaxation of natural selection precedes convergent phenotypic evolution of cavefish.</title>
        <authorList>
            <person name="Peng Z."/>
        </authorList>
    </citation>
    <scope>NUCLEOTIDE SEQUENCE</scope>
    <source>
        <tissue evidence="2">Muscle</tissue>
    </source>
</reference>
<evidence type="ECO:0000256" key="1">
    <source>
        <dbReference type="SAM" id="Coils"/>
    </source>
</evidence>
<sequence>MSELKTKCEHHEEIEGLLQEKEKQINDLREQLRDKTKALQESTEKTISLQCQLEEKDSEIARLKQQLVQHPGQIQNHAPSMKNESECKSGDNKRWKMGISKFSARGVKLFPILAGKTHNSHKGFIDTLKNQIQDLEIGHTVDESEIVLVFCPIVSRAGTDIEAAMKKINISTASKMVVLVVLHHTFEQEKTVPDSSRCVNRTDILTVDCLFYEDTGLLKCQRNDEAIDKVVKWLIQQVFNKPYIMKTA</sequence>